<evidence type="ECO:0000256" key="1">
    <source>
        <dbReference type="ARBA" id="ARBA00005384"/>
    </source>
</evidence>
<evidence type="ECO:0000256" key="2">
    <source>
        <dbReference type="ARBA" id="ARBA00022898"/>
    </source>
</evidence>
<dbReference type="EMBL" id="JMCG01000001">
    <property type="protein sequence ID" value="KGK11579.1"/>
    <property type="molecule type" value="Genomic_DNA"/>
</dbReference>
<keyword evidence="5" id="KW-0804">Transcription</keyword>
<dbReference type="AlphaFoldDB" id="A0A099LV76"/>
<gene>
    <name evidence="7" type="ORF">EA26_09790</name>
</gene>
<dbReference type="Gene3D" id="3.40.640.10">
    <property type="entry name" value="Type I PLP-dependent aspartate aminotransferase-like (Major domain)"/>
    <property type="match status" value="1"/>
</dbReference>
<dbReference type="CDD" id="cd07377">
    <property type="entry name" value="WHTH_GntR"/>
    <property type="match status" value="1"/>
</dbReference>
<reference evidence="7 8" key="1">
    <citation type="submission" date="2014-04" db="EMBL/GenBank/DDBJ databases">
        <title>Genome sequencing of Vibrio navarrensis strains.</title>
        <authorList>
            <person name="Gladney L.M."/>
            <person name="Katz L.S."/>
            <person name="Marino-Ramirez L."/>
            <person name="Jordan I.K."/>
        </authorList>
    </citation>
    <scope>NUCLEOTIDE SEQUENCE [LARGE SCALE GENOMIC DNA]</scope>
    <source>
        <strain evidence="7 8">ATCC 51183</strain>
    </source>
</reference>
<evidence type="ECO:0000259" key="6">
    <source>
        <dbReference type="PROSITE" id="PS50949"/>
    </source>
</evidence>
<dbReference type="InterPro" id="IPR015421">
    <property type="entry name" value="PyrdxlP-dep_Trfase_major"/>
</dbReference>
<keyword evidence="2" id="KW-0663">Pyridoxal phosphate</keyword>
<evidence type="ECO:0000256" key="5">
    <source>
        <dbReference type="ARBA" id="ARBA00023163"/>
    </source>
</evidence>
<dbReference type="PROSITE" id="PS50949">
    <property type="entry name" value="HTH_GNTR"/>
    <property type="match status" value="1"/>
</dbReference>
<accession>A0A099LV76</accession>
<dbReference type="CDD" id="cd00609">
    <property type="entry name" value="AAT_like"/>
    <property type="match status" value="1"/>
</dbReference>
<dbReference type="SUPFAM" id="SSF46785">
    <property type="entry name" value="Winged helix' DNA-binding domain"/>
    <property type="match status" value="1"/>
</dbReference>
<dbReference type="STRING" id="29495.EA26_09790"/>
<comment type="similarity">
    <text evidence="1">In the C-terminal section; belongs to the class-I pyridoxal-phosphate-dependent aminotransferase family.</text>
</comment>
<name>A0A099LV76_9VIBR</name>
<evidence type="ECO:0000313" key="7">
    <source>
        <dbReference type="EMBL" id="KGK11579.1"/>
    </source>
</evidence>
<dbReference type="GO" id="GO:0003700">
    <property type="term" value="F:DNA-binding transcription factor activity"/>
    <property type="evidence" value="ECO:0007669"/>
    <property type="project" value="InterPro"/>
</dbReference>
<dbReference type="PANTHER" id="PTHR46577:SF1">
    <property type="entry name" value="HTH-TYPE TRANSCRIPTIONAL REGULATORY PROTEIN GABR"/>
    <property type="match status" value="1"/>
</dbReference>
<dbReference type="Proteomes" id="UP000029994">
    <property type="component" value="Unassembled WGS sequence"/>
</dbReference>
<dbReference type="PANTHER" id="PTHR46577">
    <property type="entry name" value="HTH-TYPE TRANSCRIPTIONAL REGULATORY PROTEIN GABR"/>
    <property type="match status" value="1"/>
</dbReference>
<organism evidence="7 8">
    <name type="scientific">Vibrio navarrensis</name>
    <dbReference type="NCBI Taxonomy" id="29495"/>
    <lineage>
        <taxon>Bacteria</taxon>
        <taxon>Pseudomonadati</taxon>
        <taxon>Pseudomonadota</taxon>
        <taxon>Gammaproteobacteria</taxon>
        <taxon>Vibrionales</taxon>
        <taxon>Vibrionaceae</taxon>
        <taxon>Vibrio</taxon>
    </lineage>
</organism>
<feature type="domain" description="HTH gntR-type" evidence="6">
    <location>
        <begin position="16"/>
        <end position="84"/>
    </location>
</feature>
<dbReference type="PRINTS" id="PR00035">
    <property type="entry name" value="HTHGNTR"/>
</dbReference>
<evidence type="ECO:0000256" key="4">
    <source>
        <dbReference type="ARBA" id="ARBA00023125"/>
    </source>
</evidence>
<dbReference type="InterPro" id="IPR015424">
    <property type="entry name" value="PyrdxlP-dep_Trfase"/>
</dbReference>
<dbReference type="GeneID" id="43683473"/>
<dbReference type="InterPro" id="IPR036390">
    <property type="entry name" value="WH_DNA-bd_sf"/>
</dbReference>
<comment type="caution">
    <text evidence="7">The sequence shown here is derived from an EMBL/GenBank/DDBJ whole genome shotgun (WGS) entry which is preliminary data.</text>
</comment>
<evidence type="ECO:0000313" key="8">
    <source>
        <dbReference type="Proteomes" id="UP000029994"/>
    </source>
</evidence>
<dbReference type="Gene3D" id="1.10.10.10">
    <property type="entry name" value="Winged helix-like DNA-binding domain superfamily/Winged helix DNA-binding domain"/>
    <property type="match status" value="1"/>
</dbReference>
<dbReference type="GO" id="GO:0003677">
    <property type="term" value="F:DNA binding"/>
    <property type="evidence" value="ECO:0007669"/>
    <property type="project" value="UniProtKB-KW"/>
</dbReference>
<dbReference type="GO" id="GO:0030170">
    <property type="term" value="F:pyridoxal phosphate binding"/>
    <property type="evidence" value="ECO:0007669"/>
    <property type="project" value="InterPro"/>
</dbReference>
<dbReference type="eggNOG" id="COG1167">
    <property type="taxonomic scope" value="Bacteria"/>
</dbReference>
<evidence type="ECO:0000256" key="3">
    <source>
        <dbReference type="ARBA" id="ARBA00023015"/>
    </source>
</evidence>
<dbReference type="RefSeq" id="WP_039427098.1">
    <property type="nucleotide sequence ID" value="NZ_CP061844.1"/>
</dbReference>
<sequence>MIPIDSGDLRVERQGSHLQQALYLAIRDKIMHGLWSNQGRLPATRKLAEELAVSRNTVTAAYEQLCAEGYIESRRGAGFYVAVELPEHYLASGKPDASLQEVSDEEQPEKINQAFAPGVPDLQQFPLVLWQKQLQRQLVRKNALGNQSIKGCLELRVAIAHYLATSRSVQCTAEQIVITSGAQQALTIATLCVMGCGDRLLMEEPGYTQMRKVATLFGIEIERLPVQVKQGINVQQVCQSTCRAVYLTPSNQYPMGTTLNTEQRLQIIDWVREKQRWIIEDDYDSEFQFAHRPYTSLQGLAAQVGEAQQVIYVGSFSKVMFNGLRLGYVVLPKALVEKACTIKDALTGDSPTHTQLALAQFIAEGDLMRHIRKMRRIYKQKHQQMVESIARHFASELEIISQAAGLHITVRWWQGITEQEWVRRAKENGIIVRPLSYYEHSAYEHSSYEQSAEQQRDWHGAVLGFGNVRIEDIDDKVALLASLFKADSAVT</sequence>
<dbReference type="SUPFAM" id="SSF53383">
    <property type="entry name" value="PLP-dependent transferases"/>
    <property type="match status" value="1"/>
</dbReference>
<keyword evidence="3" id="KW-0805">Transcription regulation</keyword>
<proteinExistence type="inferred from homology"/>
<dbReference type="Pfam" id="PF00155">
    <property type="entry name" value="Aminotran_1_2"/>
    <property type="match status" value="1"/>
</dbReference>
<keyword evidence="4" id="KW-0238">DNA-binding</keyword>
<dbReference type="InterPro" id="IPR004839">
    <property type="entry name" value="Aminotransferase_I/II_large"/>
</dbReference>
<protein>
    <submittedName>
        <fullName evidence="7">GntR family transcriptional regulator</fullName>
    </submittedName>
</protein>
<dbReference type="InterPro" id="IPR036388">
    <property type="entry name" value="WH-like_DNA-bd_sf"/>
</dbReference>
<dbReference type="SMART" id="SM00345">
    <property type="entry name" value="HTH_GNTR"/>
    <property type="match status" value="1"/>
</dbReference>
<dbReference type="Pfam" id="PF00392">
    <property type="entry name" value="GntR"/>
    <property type="match status" value="1"/>
</dbReference>
<dbReference type="InterPro" id="IPR051446">
    <property type="entry name" value="HTH_trans_reg/aminotransferase"/>
</dbReference>
<keyword evidence="8" id="KW-1185">Reference proteome</keyword>
<dbReference type="InterPro" id="IPR000524">
    <property type="entry name" value="Tscrpt_reg_HTH_GntR"/>
</dbReference>